<comment type="caution">
    <text evidence="2">The sequence shown here is derived from an EMBL/GenBank/DDBJ whole genome shotgun (WGS) entry which is preliminary data.</text>
</comment>
<feature type="transmembrane region" description="Helical" evidence="1">
    <location>
        <begin position="75"/>
        <end position="96"/>
    </location>
</feature>
<keyword evidence="1" id="KW-0812">Transmembrane</keyword>
<sequence>MELENSQNNSLAKLPMLKLGEYEMWENQELKLHQNSGPSTALKIDLCLLLVKKRFARRMMSKLEVFSSWHSQMNISLPLTSMLMLNLCLLLLKLALEEMMLPRRQKALTK</sequence>
<organism evidence="2 3">
    <name type="scientific">Tanacetum coccineum</name>
    <dbReference type="NCBI Taxonomy" id="301880"/>
    <lineage>
        <taxon>Eukaryota</taxon>
        <taxon>Viridiplantae</taxon>
        <taxon>Streptophyta</taxon>
        <taxon>Embryophyta</taxon>
        <taxon>Tracheophyta</taxon>
        <taxon>Spermatophyta</taxon>
        <taxon>Magnoliopsida</taxon>
        <taxon>eudicotyledons</taxon>
        <taxon>Gunneridae</taxon>
        <taxon>Pentapetalae</taxon>
        <taxon>asterids</taxon>
        <taxon>campanulids</taxon>
        <taxon>Asterales</taxon>
        <taxon>Asteraceae</taxon>
        <taxon>Asteroideae</taxon>
        <taxon>Anthemideae</taxon>
        <taxon>Anthemidinae</taxon>
        <taxon>Tanacetum</taxon>
    </lineage>
</organism>
<evidence type="ECO:0000256" key="1">
    <source>
        <dbReference type="SAM" id="Phobius"/>
    </source>
</evidence>
<proteinExistence type="predicted"/>
<evidence type="ECO:0000313" key="3">
    <source>
        <dbReference type="Proteomes" id="UP001151760"/>
    </source>
</evidence>
<keyword evidence="1" id="KW-0472">Membrane</keyword>
<evidence type="ECO:0000313" key="2">
    <source>
        <dbReference type="EMBL" id="GJT52105.1"/>
    </source>
</evidence>
<keyword evidence="1" id="KW-1133">Transmembrane helix</keyword>
<dbReference type="Proteomes" id="UP001151760">
    <property type="component" value="Unassembled WGS sequence"/>
</dbReference>
<protein>
    <submittedName>
        <fullName evidence="2">Uncharacterized protein</fullName>
    </submittedName>
</protein>
<name>A0ABQ5EMJ6_9ASTR</name>
<accession>A0ABQ5EMJ6</accession>
<reference evidence="2" key="1">
    <citation type="journal article" date="2022" name="Int. J. Mol. Sci.">
        <title>Draft Genome of Tanacetum Coccineum: Genomic Comparison of Closely Related Tanacetum-Family Plants.</title>
        <authorList>
            <person name="Yamashiro T."/>
            <person name="Shiraishi A."/>
            <person name="Nakayama K."/>
            <person name="Satake H."/>
        </authorList>
    </citation>
    <scope>NUCLEOTIDE SEQUENCE</scope>
</reference>
<dbReference type="EMBL" id="BQNB010016464">
    <property type="protein sequence ID" value="GJT52105.1"/>
    <property type="molecule type" value="Genomic_DNA"/>
</dbReference>
<keyword evidence="3" id="KW-1185">Reference proteome</keyword>
<gene>
    <name evidence="2" type="ORF">Tco_0978262</name>
</gene>
<reference evidence="2" key="2">
    <citation type="submission" date="2022-01" db="EMBL/GenBank/DDBJ databases">
        <authorList>
            <person name="Yamashiro T."/>
            <person name="Shiraishi A."/>
            <person name="Satake H."/>
            <person name="Nakayama K."/>
        </authorList>
    </citation>
    <scope>NUCLEOTIDE SEQUENCE</scope>
</reference>